<dbReference type="GO" id="GO:0022857">
    <property type="term" value="F:transmembrane transporter activity"/>
    <property type="evidence" value="ECO:0007669"/>
    <property type="project" value="InterPro"/>
</dbReference>
<name>A0A5N6YY47_9EURO</name>
<feature type="transmembrane region" description="Helical" evidence="22">
    <location>
        <begin position="571"/>
        <end position="590"/>
    </location>
</feature>
<dbReference type="AlphaFoldDB" id="A0A5N6YY47"/>
<evidence type="ECO:0000256" key="19">
    <source>
        <dbReference type="ARBA" id="ARBA00056888"/>
    </source>
</evidence>
<dbReference type="PANTHER" id="PTHR43806:SF58">
    <property type="entry name" value="ALKALINE PROTEASE 1-RELATED"/>
    <property type="match status" value="1"/>
</dbReference>
<dbReference type="EC" id="3.4.21.63" evidence="5"/>
<dbReference type="PROSITE" id="PS51892">
    <property type="entry name" value="SUBTILASE"/>
    <property type="match status" value="1"/>
</dbReference>
<evidence type="ECO:0000256" key="11">
    <source>
        <dbReference type="ARBA" id="ARBA00022825"/>
    </source>
</evidence>
<dbReference type="PROSITE" id="PS00137">
    <property type="entry name" value="SUBTILASE_HIS"/>
    <property type="match status" value="1"/>
</dbReference>
<dbReference type="PROSITE" id="PS00138">
    <property type="entry name" value="SUBTILASE_SER"/>
    <property type="match status" value="1"/>
</dbReference>
<dbReference type="Pfam" id="PF07690">
    <property type="entry name" value="MFS_1"/>
    <property type="match status" value="1"/>
</dbReference>
<feature type="transmembrane region" description="Helical" evidence="22">
    <location>
        <begin position="634"/>
        <end position="651"/>
    </location>
</feature>
<keyword evidence="22" id="KW-1133">Transmembrane helix</keyword>
<evidence type="ECO:0000256" key="3">
    <source>
        <dbReference type="ARBA" id="ARBA00004613"/>
    </source>
</evidence>
<evidence type="ECO:0000256" key="8">
    <source>
        <dbReference type="ARBA" id="ARBA00022670"/>
    </source>
</evidence>
<evidence type="ECO:0000313" key="25">
    <source>
        <dbReference type="EMBL" id="KAE8349339.1"/>
    </source>
</evidence>
<feature type="transmembrane region" description="Helical" evidence="22">
    <location>
        <begin position="724"/>
        <end position="745"/>
    </location>
</feature>
<evidence type="ECO:0000256" key="6">
    <source>
        <dbReference type="ARBA" id="ARBA00019429"/>
    </source>
</evidence>
<dbReference type="CDD" id="cd04077">
    <property type="entry name" value="Peptidases_S8_PCSK9_ProteinaseK_like"/>
    <property type="match status" value="1"/>
</dbReference>
<keyword evidence="7" id="KW-0964">Secreted</keyword>
<evidence type="ECO:0000256" key="2">
    <source>
        <dbReference type="ARBA" id="ARBA00004141"/>
    </source>
</evidence>
<dbReference type="InterPro" id="IPR000209">
    <property type="entry name" value="Peptidase_S8/S53_dom"/>
</dbReference>
<comment type="catalytic activity">
    <reaction evidence="1">
        <text>Hydrolysis of proteins with broad specificity, and of Bz-Arg-OEt &gt; Ac-Tyr-OEt. Does not hydrolyze peptide amides.</text>
        <dbReference type="EC" id="3.4.21.63"/>
    </reaction>
</comment>
<accession>A0A5N6YY47</accession>
<evidence type="ECO:0000256" key="9">
    <source>
        <dbReference type="ARBA" id="ARBA00022729"/>
    </source>
</evidence>
<feature type="active site" description="Charge relay system" evidence="20">
    <location>
        <position position="162"/>
    </location>
</feature>
<evidence type="ECO:0000256" key="14">
    <source>
        <dbReference type="ARBA" id="ARBA00031236"/>
    </source>
</evidence>
<protein>
    <recommendedName>
        <fullName evidence="6">Alkaline protease 1</fullName>
        <ecNumber evidence="5">3.4.21.63</ecNumber>
    </recommendedName>
    <alternativeName>
        <fullName evidence="18">Aspergillopeptidase B</fullName>
    </alternativeName>
    <alternativeName>
        <fullName evidence="17">Aspergillus proteinase B</fullName>
    </alternativeName>
    <alternativeName>
        <fullName evidence="16">Elastase</fullName>
    </alternativeName>
    <alternativeName>
        <fullName evidence="15">Elastinolytic serine proteinase</fullName>
    </alternativeName>
    <alternativeName>
        <fullName evidence="14">Oryzin</fullName>
    </alternativeName>
</protein>
<evidence type="ECO:0000256" key="17">
    <source>
        <dbReference type="ARBA" id="ARBA00033045"/>
    </source>
</evidence>
<keyword evidence="11 20" id="KW-0720">Serine protease</keyword>
<dbReference type="Pfam" id="PF05922">
    <property type="entry name" value="Inhibitor_I9"/>
    <property type="match status" value="1"/>
</dbReference>
<feature type="transmembrane region" description="Helical" evidence="22">
    <location>
        <begin position="514"/>
        <end position="534"/>
    </location>
</feature>
<dbReference type="Pfam" id="PF00082">
    <property type="entry name" value="Peptidase_S8"/>
    <property type="match status" value="1"/>
</dbReference>
<dbReference type="SUPFAM" id="SSF103473">
    <property type="entry name" value="MFS general substrate transporter"/>
    <property type="match status" value="1"/>
</dbReference>
<comment type="function">
    <text evidence="19">Secreted alkaline protease that allows assimilation of proteinaceous substrates.</text>
</comment>
<sequence>MQFIKRTLLLLGAVLPVVLGVPIQETPGGAEKLPGKYIVTFKSGIKPAKIRQHTTWATTLHRRSLERRDAADGEPPSGIEHSYRINKFAGYAGSFDDKTIDEIRKNEDVAYVEADQVFHLVGLTTQTGAPWGLGSISHKGQQSTDYIYDTSAGKGTYAYVVDSGVNINHEEFEGRASLAYNAAGGEHIDSIGHGTHVSGTIAGKTYGVAKKANILSVKVFRGESSSTSIILDGFNWAANDIVSKNRTGKAAVNMSLGGSYSQAFNDAVDNAFDQGVLSVVAAGNDNADAAGTSPASAPNAITVAAIDNTNARASFSNFGTVVDIFAAGKDILSAWMGSSTATKIISGTSMATPHVVGLSLYLIALENLNGPAAVTKRIKELAVSDILSDVKDSPNLLAFNGNAQDTSKLHLSSRCLGFNCCAEMNVKTSDTSMSQFETDKDILEPYLRQFGLQIAADGVHIRWAKGNQRHPRNWSIVRKAYDTSLIIFLELFTYITQSTAANDALHEFNIEKELSIFVFVSVYLLGQGLGSIIFPPYSEAFGRKNLYILSTALYSISCAIVAAVPSISGVVVGRLFSGIFSAIPTTVVIGSIEDMFNSRDRVWVLCLWAIVANLGLVTGPILSTFIIADLHWRWLFYVATIVTGLLTFVLMTIRDAIAVALVYLFVEALPPIYESFGFTTRQACLPFIAIGVGLSIGFFTRYIDMSIIDKHREKGQPLLPEHKLTGFWIGTLVLTVALWAFAWTIPPQVVNLHWIVSVLCLLLIGYSLNEIEYVLGGYLTDSYLSYAASGLAALSLVRALLSATLPLIAPPMFTNLGNNKSISVLAAIATMFCAIPPLFSRYGKKIRARSEFAKYSLQMYNEQSIDEDGY</sequence>
<feature type="chain" id="PRO_5024916692" description="Alkaline protease 1" evidence="23">
    <location>
        <begin position="21"/>
        <end position="870"/>
    </location>
</feature>
<dbReference type="Proteomes" id="UP000327118">
    <property type="component" value="Unassembled WGS sequence"/>
</dbReference>
<dbReference type="InterPro" id="IPR036852">
    <property type="entry name" value="Peptidase_S8/S53_dom_sf"/>
</dbReference>
<keyword evidence="9 23" id="KW-0732">Signal</keyword>
<keyword evidence="10 20" id="KW-0378">Hydrolase</keyword>
<gene>
    <name evidence="25" type="ORF">BDV28DRAFT_160575</name>
</gene>
<dbReference type="OrthoDB" id="206201at2759"/>
<evidence type="ECO:0000256" key="7">
    <source>
        <dbReference type="ARBA" id="ARBA00022525"/>
    </source>
</evidence>
<feature type="active site" description="Charge relay system" evidence="20">
    <location>
        <position position="349"/>
    </location>
</feature>
<dbReference type="SUPFAM" id="SSF52743">
    <property type="entry name" value="Subtilisin-like"/>
    <property type="match status" value="1"/>
</dbReference>
<dbReference type="InterPro" id="IPR050131">
    <property type="entry name" value="Peptidase_S8_subtilisin-like"/>
</dbReference>
<keyword evidence="12" id="KW-0865">Zymogen</keyword>
<evidence type="ECO:0000256" key="20">
    <source>
        <dbReference type="PROSITE-ProRule" id="PRU01240"/>
    </source>
</evidence>
<feature type="transmembrane region" description="Helical" evidence="22">
    <location>
        <begin position="656"/>
        <end position="673"/>
    </location>
</feature>
<dbReference type="InterPro" id="IPR023828">
    <property type="entry name" value="Peptidase_S8_Ser-AS"/>
</dbReference>
<dbReference type="PROSITE" id="PS00136">
    <property type="entry name" value="SUBTILASE_ASP"/>
    <property type="match status" value="1"/>
</dbReference>
<evidence type="ECO:0000313" key="26">
    <source>
        <dbReference type="Proteomes" id="UP000327118"/>
    </source>
</evidence>
<dbReference type="SUPFAM" id="SSF54897">
    <property type="entry name" value="Protease propeptides/inhibitors"/>
    <property type="match status" value="1"/>
</dbReference>
<keyword evidence="22" id="KW-0472">Membrane</keyword>
<comment type="subcellular location">
    <subcellularLocation>
        <location evidence="2">Membrane</location>
        <topology evidence="2">Multi-pass membrane protein</topology>
    </subcellularLocation>
    <subcellularLocation>
        <location evidence="3">Secreted</location>
    </subcellularLocation>
</comment>
<evidence type="ECO:0000256" key="5">
    <source>
        <dbReference type="ARBA" id="ARBA00011951"/>
    </source>
</evidence>
<dbReference type="InterPro" id="IPR022398">
    <property type="entry name" value="Peptidase_S8_His-AS"/>
</dbReference>
<dbReference type="InterPro" id="IPR010259">
    <property type="entry name" value="S8pro/Inhibitor_I9"/>
</dbReference>
<dbReference type="GO" id="GO:0005576">
    <property type="term" value="C:extracellular region"/>
    <property type="evidence" value="ECO:0007669"/>
    <property type="project" value="UniProtKB-SubCell"/>
</dbReference>
<evidence type="ECO:0000256" key="10">
    <source>
        <dbReference type="ARBA" id="ARBA00022801"/>
    </source>
</evidence>
<dbReference type="InterPro" id="IPR020846">
    <property type="entry name" value="MFS_dom"/>
</dbReference>
<feature type="transmembrane region" description="Helical" evidence="22">
    <location>
        <begin position="821"/>
        <end position="839"/>
    </location>
</feature>
<feature type="active site" description="Charge relay system" evidence="20">
    <location>
        <position position="193"/>
    </location>
</feature>
<feature type="transmembrane region" description="Helical" evidence="22">
    <location>
        <begin position="783"/>
        <end position="809"/>
    </location>
</feature>
<dbReference type="GO" id="GO:0004252">
    <property type="term" value="F:serine-type endopeptidase activity"/>
    <property type="evidence" value="ECO:0007669"/>
    <property type="project" value="UniProtKB-UniRule"/>
</dbReference>
<evidence type="ECO:0000256" key="22">
    <source>
        <dbReference type="SAM" id="Phobius"/>
    </source>
</evidence>
<dbReference type="InterPro" id="IPR034193">
    <property type="entry name" value="PCSK9_ProteinaseK-like"/>
</dbReference>
<reference evidence="26" key="1">
    <citation type="submission" date="2019-04" db="EMBL/GenBank/DDBJ databases">
        <title>Friends and foes A comparative genomics studyof 23 Aspergillus species from section Flavi.</title>
        <authorList>
            <consortium name="DOE Joint Genome Institute"/>
            <person name="Kjaerbolling I."/>
            <person name="Vesth T."/>
            <person name="Frisvad J.C."/>
            <person name="Nybo J.L."/>
            <person name="Theobald S."/>
            <person name="Kildgaard S."/>
            <person name="Isbrandt T."/>
            <person name="Kuo A."/>
            <person name="Sato A."/>
            <person name="Lyhne E.K."/>
            <person name="Kogle M.E."/>
            <person name="Wiebenga A."/>
            <person name="Kun R.S."/>
            <person name="Lubbers R.J."/>
            <person name="Makela M.R."/>
            <person name="Barry K."/>
            <person name="Chovatia M."/>
            <person name="Clum A."/>
            <person name="Daum C."/>
            <person name="Haridas S."/>
            <person name="He G."/>
            <person name="LaButti K."/>
            <person name="Lipzen A."/>
            <person name="Mondo S."/>
            <person name="Riley R."/>
            <person name="Salamov A."/>
            <person name="Simmons B.A."/>
            <person name="Magnuson J.K."/>
            <person name="Henrissat B."/>
            <person name="Mortensen U.H."/>
            <person name="Larsen T.O."/>
            <person name="Devries R.P."/>
            <person name="Grigoriev I.V."/>
            <person name="Machida M."/>
            <person name="Baker S.E."/>
            <person name="Andersen M.R."/>
        </authorList>
    </citation>
    <scope>NUCLEOTIDE SEQUENCE [LARGE SCALE GENOMIC DNA]</scope>
    <source>
        <strain evidence="26">CBS 553.77</strain>
    </source>
</reference>
<keyword evidence="26" id="KW-1185">Reference proteome</keyword>
<dbReference type="Gene3D" id="1.20.1250.20">
    <property type="entry name" value="MFS general substrate transporter like domains"/>
    <property type="match status" value="1"/>
</dbReference>
<evidence type="ECO:0000259" key="24">
    <source>
        <dbReference type="PROSITE" id="PS50850"/>
    </source>
</evidence>
<dbReference type="FunFam" id="3.40.50.200:FF:000014">
    <property type="entry name" value="Proteinase K"/>
    <property type="match status" value="1"/>
</dbReference>
<dbReference type="InterPro" id="IPR011701">
    <property type="entry name" value="MFS"/>
</dbReference>
<dbReference type="GO" id="GO:0006508">
    <property type="term" value="P:proteolysis"/>
    <property type="evidence" value="ECO:0007669"/>
    <property type="project" value="UniProtKB-KW"/>
</dbReference>
<feature type="transmembrane region" description="Helical" evidence="22">
    <location>
        <begin position="546"/>
        <end position="565"/>
    </location>
</feature>
<evidence type="ECO:0000256" key="1">
    <source>
        <dbReference type="ARBA" id="ARBA00001242"/>
    </source>
</evidence>
<evidence type="ECO:0000256" key="16">
    <source>
        <dbReference type="ARBA" id="ARBA00031855"/>
    </source>
</evidence>
<comment type="similarity">
    <text evidence="4 20 21">Belongs to the peptidase S8 family.</text>
</comment>
<dbReference type="GO" id="GO:0016020">
    <property type="term" value="C:membrane"/>
    <property type="evidence" value="ECO:0007669"/>
    <property type="project" value="UniProtKB-SubCell"/>
</dbReference>
<evidence type="ECO:0000256" key="13">
    <source>
        <dbReference type="ARBA" id="ARBA00023180"/>
    </source>
</evidence>
<keyword evidence="22" id="KW-0812">Transmembrane</keyword>
<dbReference type="PRINTS" id="PR00723">
    <property type="entry name" value="SUBTILISIN"/>
</dbReference>
<dbReference type="FunFam" id="3.30.70.80:FF:000008">
    <property type="entry name" value="Alkaline protease 1"/>
    <property type="match status" value="1"/>
</dbReference>
<evidence type="ECO:0000256" key="4">
    <source>
        <dbReference type="ARBA" id="ARBA00011073"/>
    </source>
</evidence>
<evidence type="ECO:0000256" key="15">
    <source>
        <dbReference type="ARBA" id="ARBA00031429"/>
    </source>
</evidence>
<evidence type="ECO:0000256" key="21">
    <source>
        <dbReference type="RuleBase" id="RU003355"/>
    </source>
</evidence>
<feature type="domain" description="Major facilitator superfamily (MFS) profile" evidence="24">
    <location>
        <begin position="476"/>
        <end position="870"/>
    </location>
</feature>
<dbReference type="InterPro" id="IPR015500">
    <property type="entry name" value="Peptidase_S8_subtilisin-rel"/>
</dbReference>
<dbReference type="EMBL" id="ML739317">
    <property type="protein sequence ID" value="KAE8349339.1"/>
    <property type="molecule type" value="Genomic_DNA"/>
</dbReference>
<keyword evidence="8 20" id="KW-0645">Protease</keyword>
<dbReference type="Gene3D" id="1.20.1720.10">
    <property type="entry name" value="Multidrug resistance protein D"/>
    <property type="match status" value="1"/>
</dbReference>
<dbReference type="InterPro" id="IPR023827">
    <property type="entry name" value="Peptidase_S8_Asp-AS"/>
</dbReference>
<feature type="signal peptide" evidence="23">
    <location>
        <begin position="1"/>
        <end position="20"/>
    </location>
</feature>
<organism evidence="25 26">
    <name type="scientific">Aspergillus coremiiformis</name>
    <dbReference type="NCBI Taxonomy" id="138285"/>
    <lineage>
        <taxon>Eukaryota</taxon>
        <taxon>Fungi</taxon>
        <taxon>Dikarya</taxon>
        <taxon>Ascomycota</taxon>
        <taxon>Pezizomycotina</taxon>
        <taxon>Eurotiomycetes</taxon>
        <taxon>Eurotiomycetidae</taxon>
        <taxon>Eurotiales</taxon>
        <taxon>Aspergillaceae</taxon>
        <taxon>Aspergillus</taxon>
        <taxon>Aspergillus subgen. Circumdati</taxon>
    </lineage>
</organism>
<keyword evidence="13" id="KW-0325">Glycoprotein</keyword>
<evidence type="ECO:0000256" key="12">
    <source>
        <dbReference type="ARBA" id="ARBA00023145"/>
    </source>
</evidence>
<proteinExistence type="inferred from homology"/>
<feature type="transmembrane region" description="Helical" evidence="22">
    <location>
        <begin position="602"/>
        <end position="628"/>
    </location>
</feature>
<dbReference type="PANTHER" id="PTHR43806">
    <property type="entry name" value="PEPTIDASE S8"/>
    <property type="match status" value="1"/>
</dbReference>
<dbReference type="InterPro" id="IPR037045">
    <property type="entry name" value="S8pro/Inhibitor_I9_sf"/>
</dbReference>
<evidence type="ECO:0000256" key="23">
    <source>
        <dbReference type="SAM" id="SignalP"/>
    </source>
</evidence>
<feature type="transmembrane region" description="Helical" evidence="22">
    <location>
        <begin position="751"/>
        <end position="771"/>
    </location>
</feature>
<dbReference type="Gene3D" id="3.30.70.80">
    <property type="entry name" value="Peptidase S8 propeptide/proteinase inhibitor I9"/>
    <property type="match status" value="1"/>
</dbReference>
<evidence type="ECO:0000256" key="18">
    <source>
        <dbReference type="ARBA" id="ARBA00033459"/>
    </source>
</evidence>
<dbReference type="Gene3D" id="3.40.50.200">
    <property type="entry name" value="Peptidase S8/S53 domain"/>
    <property type="match status" value="1"/>
</dbReference>
<feature type="transmembrane region" description="Helical" evidence="22">
    <location>
        <begin position="685"/>
        <end position="703"/>
    </location>
</feature>
<dbReference type="PROSITE" id="PS50850">
    <property type="entry name" value="MFS"/>
    <property type="match status" value="1"/>
</dbReference>
<dbReference type="InterPro" id="IPR036259">
    <property type="entry name" value="MFS_trans_sf"/>
</dbReference>